<feature type="signal peptide" evidence="1">
    <location>
        <begin position="1"/>
        <end position="22"/>
    </location>
</feature>
<dbReference type="AlphaFoldDB" id="A0A9I9EIZ6"/>
<evidence type="ECO:0000313" key="2">
    <source>
        <dbReference type="EnsemblPlants" id="MELO3C034506.2.1"/>
    </source>
</evidence>
<dbReference type="EnsemblPlants" id="MELO3C034506.2.1">
    <property type="protein sequence ID" value="MELO3C034506.2.1"/>
    <property type="gene ID" value="MELO3C034506.2"/>
</dbReference>
<keyword evidence="1" id="KW-0732">Signal</keyword>
<reference evidence="2" key="1">
    <citation type="submission" date="2023-03" db="UniProtKB">
        <authorList>
            <consortium name="EnsemblPlants"/>
        </authorList>
    </citation>
    <scope>IDENTIFICATION</scope>
</reference>
<dbReference type="Gramene" id="MELO3C034506.2.1">
    <property type="protein sequence ID" value="MELO3C034506.2.1"/>
    <property type="gene ID" value="MELO3C034506.2"/>
</dbReference>
<proteinExistence type="predicted"/>
<sequence>MLGCAKSPLILFILVSFKVVYGIEWANFGNKFSDAESDVGKTVERNAPGEPFLTCYLHDIRSERLLTSLWPTIMRRQKTTFPDVVSMQRRKWLSRRTQSIIEKVFQLPTYSLCWKRF</sequence>
<accession>A0A9I9EIZ6</accession>
<evidence type="ECO:0008006" key="3">
    <source>
        <dbReference type="Google" id="ProtNLM"/>
    </source>
</evidence>
<feature type="chain" id="PRO_5039949022" description="Secreted protein" evidence="1">
    <location>
        <begin position="23"/>
        <end position="117"/>
    </location>
</feature>
<evidence type="ECO:0000256" key="1">
    <source>
        <dbReference type="SAM" id="SignalP"/>
    </source>
</evidence>
<name>A0A9I9EIZ6_CUCME</name>
<organism evidence="2">
    <name type="scientific">Cucumis melo</name>
    <name type="common">Muskmelon</name>
    <dbReference type="NCBI Taxonomy" id="3656"/>
    <lineage>
        <taxon>Eukaryota</taxon>
        <taxon>Viridiplantae</taxon>
        <taxon>Streptophyta</taxon>
        <taxon>Embryophyta</taxon>
        <taxon>Tracheophyta</taxon>
        <taxon>Spermatophyta</taxon>
        <taxon>Magnoliopsida</taxon>
        <taxon>eudicotyledons</taxon>
        <taxon>Gunneridae</taxon>
        <taxon>Pentapetalae</taxon>
        <taxon>rosids</taxon>
        <taxon>fabids</taxon>
        <taxon>Cucurbitales</taxon>
        <taxon>Cucurbitaceae</taxon>
        <taxon>Benincaseae</taxon>
        <taxon>Cucumis</taxon>
    </lineage>
</organism>
<protein>
    <recommendedName>
        <fullName evidence="3">Secreted protein</fullName>
    </recommendedName>
</protein>